<dbReference type="InterPro" id="IPR036735">
    <property type="entry name" value="NGN_dom_sf"/>
</dbReference>
<gene>
    <name evidence="5" type="primary">loaP</name>
    <name evidence="5" type="ORF">IC620_09965</name>
</gene>
<dbReference type="Gene3D" id="2.30.30.30">
    <property type="match status" value="1"/>
</dbReference>
<evidence type="ECO:0000256" key="3">
    <source>
        <dbReference type="ARBA" id="ARBA00023163"/>
    </source>
</evidence>
<dbReference type="RefSeq" id="WP_191142087.1">
    <property type="nucleotide sequence ID" value="NZ_JACXAH010000013.1"/>
</dbReference>
<dbReference type="Gene3D" id="3.30.70.940">
    <property type="entry name" value="NusG, N-terminal domain"/>
    <property type="match status" value="1"/>
</dbReference>
<dbReference type="CDD" id="cd08000">
    <property type="entry name" value="NGN"/>
    <property type="match status" value="1"/>
</dbReference>
<dbReference type="GO" id="GO:0006354">
    <property type="term" value="P:DNA-templated transcription elongation"/>
    <property type="evidence" value="ECO:0007669"/>
    <property type="project" value="InterPro"/>
</dbReference>
<dbReference type="InterPro" id="IPR043425">
    <property type="entry name" value="NusG-like"/>
</dbReference>
<dbReference type="Proteomes" id="UP000661691">
    <property type="component" value="Unassembled WGS sequence"/>
</dbReference>
<dbReference type="SUPFAM" id="SSF82679">
    <property type="entry name" value="N-utilization substance G protein NusG, N-terminal domain"/>
    <property type="match status" value="1"/>
</dbReference>
<dbReference type="InterPro" id="IPR006645">
    <property type="entry name" value="NGN-like_dom"/>
</dbReference>
<reference evidence="5" key="1">
    <citation type="submission" date="2020-09" db="EMBL/GenBank/DDBJ databases">
        <title>A novel bacterium of genus Hazenella, isolated from South China Sea.</title>
        <authorList>
            <person name="Huang H."/>
            <person name="Mo K."/>
            <person name="Hu Y."/>
        </authorList>
    </citation>
    <scope>NUCLEOTIDE SEQUENCE</scope>
    <source>
        <strain evidence="5">IB182357</strain>
    </source>
</reference>
<dbReference type="AlphaFoldDB" id="A0A926NC56"/>
<feature type="domain" description="NusG-like N-terminal" evidence="4">
    <location>
        <begin position="1"/>
        <end position="125"/>
    </location>
</feature>
<keyword evidence="6" id="KW-1185">Reference proteome</keyword>
<evidence type="ECO:0000259" key="4">
    <source>
        <dbReference type="SMART" id="SM00738"/>
    </source>
</evidence>
<evidence type="ECO:0000256" key="1">
    <source>
        <dbReference type="ARBA" id="ARBA00022814"/>
    </source>
</evidence>
<dbReference type="EMBL" id="JACXAH010000013">
    <property type="protein sequence ID" value="MBD1372680.1"/>
    <property type="molecule type" value="Genomic_DNA"/>
</dbReference>
<evidence type="ECO:0000313" key="6">
    <source>
        <dbReference type="Proteomes" id="UP000661691"/>
    </source>
</evidence>
<keyword evidence="2" id="KW-0805">Transcription regulation</keyword>
<dbReference type="Pfam" id="PF02357">
    <property type="entry name" value="NusG"/>
    <property type="match status" value="1"/>
</dbReference>
<dbReference type="InterPro" id="IPR014722">
    <property type="entry name" value="Rib_uL2_dom2"/>
</dbReference>
<accession>A0A926NC56</accession>
<keyword evidence="3" id="KW-0804">Transcription</keyword>
<dbReference type="InterPro" id="IPR047663">
    <property type="entry name" value="Transcription_antiterm_LoaP"/>
</dbReference>
<sequence>MRWYALFVQAGHEESLCKVLRKKLNHESTKFIVPKRKIPERRNGDQVDVLRPLFPGYILVQAHMNTKIYYIFKDTPKVIRMLNHGYLHNSIAKKRSNVKCENLDYNEYYFRDIPSTEIRRILTLLDENDTINYSKVSIIDSNITVKSGPLLHMETQIKKIDKRKGRAKIALDFLGETKVVDIGVEVLKDGNNE</sequence>
<dbReference type="PANTHER" id="PTHR30265:SF4">
    <property type="entry name" value="KOW MOTIF FAMILY PROTEIN, EXPRESSED"/>
    <property type="match status" value="1"/>
</dbReference>
<comment type="caution">
    <text evidence="5">The sequence shown here is derived from an EMBL/GenBank/DDBJ whole genome shotgun (WGS) entry which is preliminary data.</text>
</comment>
<keyword evidence="1" id="KW-0889">Transcription antitermination</keyword>
<dbReference type="GO" id="GO:0031564">
    <property type="term" value="P:transcription antitermination"/>
    <property type="evidence" value="ECO:0007669"/>
    <property type="project" value="UniProtKB-KW"/>
</dbReference>
<protein>
    <submittedName>
        <fullName evidence="5">Antiterminator LoaP</fullName>
    </submittedName>
</protein>
<dbReference type="NCBIfam" id="NF033641">
    <property type="entry name" value="antiterm_LoaP"/>
    <property type="match status" value="1"/>
</dbReference>
<organism evidence="5 6">
    <name type="scientific">Polycladospora coralii</name>
    <dbReference type="NCBI Taxonomy" id="2771432"/>
    <lineage>
        <taxon>Bacteria</taxon>
        <taxon>Bacillati</taxon>
        <taxon>Bacillota</taxon>
        <taxon>Bacilli</taxon>
        <taxon>Bacillales</taxon>
        <taxon>Thermoactinomycetaceae</taxon>
        <taxon>Polycladospora</taxon>
    </lineage>
</organism>
<name>A0A926NC56_9BACL</name>
<dbReference type="SMART" id="SM00738">
    <property type="entry name" value="NGN"/>
    <property type="match status" value="1"/>
</dbReference>
<dbReference type="PANTHER" id="PTHR30265">
    <property type="entry name" value="RHO-INTERACTING TRANSCRIPTION TERMINATION FACTOR NUSG"/>
    <property type="match status" value="1"/>
</dbReference>
<evidence type="ECO:0000313" key="5">
    <source>
        <dbReference type="EMBL" id="MBD1372680.1"/>
    </source>
</evidence>
<proteinExistence type="predicted"/>
<evidence type="ECO:0000256" key="2">
    <source>
        <dbReference type="ARBA" id="ARBA00023015"/>
    </source>
</evidence>